<dbReference type="PANTHER" id="PTHR36617:SF5">
    <property type="entry name" value="OS05G0421675 PROTEIN"/>
    <property type="match status" value="1"/>
</dbReference>
<reference evidence="1" key="1">
    <citation type="submission" date="2020-05" db="EMBL/GenBank/DDBJ databases">
        <title>WGS assembly of Panicum virgatum.</title>
        <authorList>
            <person name="Lovell J.T."/>
            <person name="Jenkins J."/>
            <person name="Shu S."/>
            <person name="Juenger T.E."/>
            <person name="Schmutz J."/>
        </authorList>
    </citation>
    <scope>NUCLEOTIDE SEQUENCE</scope>
    <source>
        <strain evidence="1">AP13</strain>
    </source>
</reference>
<dbReference type="PANTHER" id="PTHR36617">
    <property type="entry name" value="PROTEIN, PUTATIVE-RELATED"/>
    <property type="match status" value="1"/>
</dbReference>
<evidence type="ECO:0000313" key="2">
    <source>
        <dbReference type="Proteomes" id="UP000823388"/>
    </source>
</evidence>
<sequence length="159" mass="18531">DDLCCQFLKAKYLKLKPLLSCKGGRGSQFWRGINKIKHKFSWGATFSVNNGVLTRFWDDVWLGHTPLRIAFPRLYDLSNNKNGRVCQFYVNGDWNLNFRRTLGHHDLETWGILMDLLEDTHLNNNQDLVTWGMEKSGVYTTKSMYRWLSHRGGCQQTAT</sequence>
<protein>
    <submittedName>
        <fullName evidence="1">Uncharacterized protein</fullName>
    </submittedName>
</protein>
<evidence type="ECO:0000313" key="1">
    <source>
        <dbReference type="EMBL" id="KAG2607885.1"/>
    </source>
</evidence>
<dbReference type="EMBL" id="CM029044">
    <property type="protein sequence ID" value="KAG2607885.1"/>
    <property type="molecule type" value="Genomic_DNA"/>
</dbReference>
<organism evidence="1 2">
    <name type="scientific">Panicum virgatum</name>
    <name type="common">Blackwell switchgrass</name>
    <dbReference type="NCBI Taxonomy" id="38727"/>
    <lineage>
        <taxon>Eukaryota</taxon>
        <taxon>Viridiplantae</taxon>
        <taxon>Streptophyta</taxon>
        <taxon>Embryophyta</taxon>
        <taxon>Tracheophyta</taxon>
        <taxon>Spermatophyta</taxon>
        <taxon>Magnoliopsida</taxon>
        <taxon>Liliopsida</taxon>
        <taxon>Poales</taxon>
        <taxon>Poaceae</taxon>
        <taxon>PACMAD clade</taxon>
        <taxon>Panicoideae</taxon>
        <taxon>Panicodae</taxon>
        <taxon>Paniceae</taxon>
        <taxon>Panicinae</taxon>
        <taxon>Panicum</taxon>
        <taxon>Panicum sect. Hiantes</taxon>
    </lineage>
</organism>
<gene>
    <name evidence="1" type="ORF">PVAP13_4NG298466</name>
</gene>
<dbReference type="AlphaFoldDB" id="A0A8T0TFH3"/>
<feature type="non-terminal residue" evidence="1">
    <location>
        <position position="1"/>
    </location>
</feature>
<keyword evidence="2" id="KW-1185">Reference proteome</keyword>
<comment type="caution">
    <text evidence="1">The sequence shown here is derived from an EMBL/GenBank/DDBJ whole genome shotgun (WGS) entry which is preliminary data.</text>
</comment>
<proteinExistence type="predicted"/>
<dbReference type="Proteomes" id="UP000823388">
    <property type="component" value="Chromosome 4N"/>
</dbReference>
<accession>A0A8T0TFH3</accession>
<name>A0A8T0TFH3_PANVG</name>